<keyword evidence="2" id="KW-1185">Reference proteome</keyword>
<name>A0A8J2L1Y8_9HEXA</name>
<protein>
    <submittedName>
        <fullName evidence="1">Uncharacterized protein</fullName>
    </submittedName>
</protein>
<dbReference type="Proteomes" id="UP000708208">
    <property type="component" value="Unassembled WGS sequence"/>
</dbReference>
<reference evidence="1" key="1">
    <citation type="submission" date="2021-06" db="EMBL/GenBank/DDBJ databases">
        <authorList>
            <person name="Hodson N. C."/>
            <person name="Mongue J. A."/>
            <person name="Jaron S. K."/>
        </authorList>
    </citation>
    <scope>NUCLEOTIDE SEQUENCE</scope>
</reference>
<evidence type="ECO:0000313" key="1">
    <source>
        <dbReference type="EMBL" id="CAG7824858.1"/>
    </source>
</evidence>
<organism evidence="1 2">
    <name type="scientific">Allacma fusca</name>
    <dbReference type="NCBI Taxonomy" id="39272"/>
    <lineage>
        <taxon>Eukaryota</taxon>
        <taxon>Metazoa</taxon>
        <taxon>Ecdysozoa</taxon>
        <taxon>Arthropoda</taxon>
        <taxon>Hexapoda</taxon>
        <taxon>Collembola</taxon>
        <taxon>Symphypleona</taxon>
        <taxon>Sminthuridae</taxon>
        <taxon>Allacma</taxon>
    </lineage>
</organism>
<dbReference type="OrthoDB" id="10639914at2759"/>
<dbReference type="AlphaFoldDB" id="A0A8J2L1Y8"/>
<sequence length="156" mass="17701">MCRTHAMEFTVQSNITEAGTGTVPVLNSRQHSKSTFRLSPFRKVAKSARINLNRYWGLLSQSSLAKPLPLPAVQSTEQDFSIEEEQNRMNEMLEAQAASAMSDNERNSQYENSPEFQRHYYHLQRLNNSLNSSWASLDLSQSAITSDSISQRSMIL</sequence>
<gene>
    <name evidence="1" type="ORF">AFUS01_LOCUS34994</name>
</gene>
<accession>A0A8J2L1Y8</accession>
<evidence type="ECO:0000313" key="2">
    <source>
        <dbReference type="Proteomes" id="UP000708208"/>
    </source>
</evidence>
<comment type="caution">
    <text evidence="1">The sequence shown here is derived from an EMBL/GenBank/DDBJ whole genome shotgun (WGS) entry which is preliminary data.</text>
</comment>
<proteinExistence type="predicted"/>
<dbReference type="EMBL" id="CAJVCH010534248">
    <property type="protein sequence ID" value="CAG7824858.1"/>
    <property type="molecule type" value="Genomic_DNA"/>
</dbReference>